<dbReference type="PANTHER" id="PTHR43566">
    <property type="entry name" value="CONSERVED PROTEIN"/>
    <property type="match status" value="1"/>
</dbReference>
<proteinExistence type="predicted"/>
<evidence type="ECO:0000313" key="3">
    <source>
        <dbReference type="EMBL" id="HIR62461.1"/>
    </source>
</evidence>
<dbReference type="AlphaFoldDB" id="A0A9D1E102"/>
<dbReference type="GO" id="GO:0005524">
    <property type="term" value="F:ATP binding"/>
    <property type="evidence" value="ECO:0007669"/>
    <property type="project" value="UniProtKB-KW"/>
</dbReference>
<accession>A0A9D1E102</accession>
<dbReference type="Pfam" id="PF13173">
    <property type="entry name" value="AAA_14"/>
    <property type="match status" value="1"/>
</dbReference>
<evidence type="ECO:0000259" key="2">
    <source>
        <dbReference type="Pfam" id="PF13635"/>
    </source>
</evidence>
<dbReference type="Pfam" id="PF13635">
    <property type="entry name" value="DUF4143"/>
    <property type="match status" value="1"/>
</dbReference>
<feature type="domain" description="AAA" evidence="1">
    <location>
        <begin position="19"/>
        <end position="150"/>
    </location>
</feature>
<keyword evidence="3" id="KW-0547">Nucleotide-binding</keyword>
<dbReference type="PANTHER" id="PTHR43566:SF1">
    <property type="entry name" value="AAA+ ATPASE DOMAIN-CONTAINING PROTEIN"/>
    <property type="match status" value="1"/>
</dbReference>
<dbReference type="InterPro" id="IPR041682">
    <property type="entry name" value="AAA_14"/>
</dbReference>
<dbReference type="Gene3D" id="3.40.50.300">
    <property type="entry name" value="P-loop containing nucleotide triphosphate hydrolases"/>
    <property type="match status" value="1"/>
</dbReference>
<comment type="caution">
    <text evidence="3">The sequence shown here is derived from an EMBL/GenBank/DDBJ whole genome shotgun (WGS) entry which is preliminary data.</text>
</comment>
<gene>
    <name evidence="3" type="ORF">IAC94_02920</name>
</gene>
<reference evidence="3" key="2">
    <citation type="journal article" date="2021" name="PeerJ">
        <title>Extensive microbial diversity within the chicken gut microbiome revealed by metagenomics and culture.</title>
        <authorList>
            <person name="Gilroy R."/>
            <person name="Ravi A."/>
            <person name="Getino M."/>
            <person name="Pursley I."/>
            <person name="Horton D.L."/>
            <person name="Alikhan N.F."/>
            <person name="Baker D."/>
            <person name="Gharbi K."/>
            <person name="Hall N."/>
            <person name="Watson M."/>
            <person name="Adriaenssens E.M."/>
            <person name="Foster-Nyarko E."/>
            <person name="Jarju S."/>
            <person name="Secka A."/>
            <person name="Antonio M."/>
            <person name="Oren A."/>
            <person name="Chaudhuri R.R."/>
            <person name="La Ragione R."/>
            <person name="Hildebrand F."/>
            <person name="Pallen M.J."/>
        </authorList>
    </citation>
    <scope>NUCLEOTIDE SEQUENCE</scope>
    <source>
        <strain evidence="3">ChiHjej13B12-12457</strain>
    </source>
</reference>
<dbReference type="SUPFAM" id="SSF52540">
    <property type="entry name" value="P-loop containing nucleoside triphosphate hydrolases"/>
    <property type="match status" value="1"/>
</dbReference>
<evidence type="ECO:0000313" key="4">
    <source>
        <dbReference type="Proteomes" id="UP000886744"/>
    </source>
</evidence>
<evidence type="ECO:0000259" key="1">
    <source>
        <dbReference type="Pfam" id="PF13173"/>
    </source>
</evidence>
<protein>
    <submittedName>
        <fullName evidence="3">ATP-binding protein</fullName>
    </submittedName>
</protein>
<dbReference type="Proteomes" id="UP000886744">
    <property type="component" value="Unassembled WGS sequence"/>
</dbReference>
<organism evidence="3 4">
    <name type="scientific">Candidatus Coprenecus avistercoris</name>
    <dbReference type="NCBI Taxonomy" id="2840730"/>
    <lineage>
        <taxon>Bacteria</taxon>
        <taxon>Pseudomonadati</taxon>
        <taxon>Bacteroidota</taxon>
        <taxon>Bacteroidia</taxon>
        <taxon>Bacteroidales</taxon>
        <taxon>Rikenellaceae</taxon>
        <taxon>Rikenellaceae incertae sedis</taxon>
        <taxon>Candidatus Coprenecus</taxon>
    </lineage>
</organism>
<keyword evidence="3" id="KW-0067">ATP-binding</keyword>
<dbReference type="InterPro" id="IPR027417">
    <property type="entry name" value="P-loop_NTPase"/>
</dbReference>
<feature type="domain" description="DUF4143" evidence="2">
    <location>
        <begin position="194"/>
        <end position="352"/>
    </location>
</feature>
<dbReference type="EMBL" id="DVHI01000036">
    <property type="protein sequence ID" value="HIR62461.1"/>
    <property type="molecule type" value="Genomic_DNA"/>
</dbReference>
<sequence length="395" mass="44645">MFKRPQFKELASRISEDRNKLQTMVGPRQVGKSTLVKQVLQETEVPNMMVSADGIPKENTAWIGEVWDTARARMRLGGHREYLLVIDEVHKIDNWSEEVKKQWDADTFNDVNLKVVILGSSRLLLKDGLTESLAGRYELIRMPHWSWKEMHGAFGLDQSQYIYFGGYPGAAKFIGDESRWRRYIKDSIIAPAIEQDVLMTRTVYKPELMKQLFELGCTYSGEEISLTKLLGQLQDAGNVTTLASYLTTLSEAQMLAGLQKYASDSARKYNSVPKLMVYNTALLSALAGMSFEKVYTSPALWGRWVESAVGAHILNAAEELDYKVYYWRERDDEVDFVIDSRRRCVAVEVKSGSRTAGRGLSKFAAAFHPVHSLVVGTGGVPLEEFLSWDLSALFE</sequence>
<name>A0A9D1E102_9BACT</name>
<dbReference type="InterPro" id="IPR025420">
    <property type="entry name" value="DUF4143"/>
</dbReference>
<reference evidence="3" key="1">
    <citation type="submission" date="2020-10" db="EMBL/GenBank/DDBJ databases">
        <authorList>
            <person name="Gilroy R."/>
        </authorList>
    </citation>
    <scope>NUCLEOTIDE SEQUENCE</scope>
    <source>
        <strain evidence="3">ChiHjej13B12-12457</strain>
    </source>
</reference>